<reference evidence="2" key="1">
    <citation type="submission" date="2021-03" db="EMBL/GenBank/DDBJ databases">
        <title>Draft genome sequence of rust myrtle Austropuccinia psidii MF-1, a brazilian biotype.</title>
        <authorList>
            <person name="Quecine M.C."/>
            <person name="Pachon D.M.R."/>
            <person name="Bonatelli M.L."/>
            <person name="Correr F.H."/>
            <person name="Franceschini L.M."/>
            <person name="Leite T.F."/>
            <person name="Margarido G.R.A."/>
            <person name="Almeida C.A."/>
            <person name="Ferrarezi J.A."/>
            <person name="Labate C.A."/>
        </authorList>
    </citation>
    <scope>NUCLEOTIDE SEQUENCE</scope>
    <source>
        <strain evidence="2">MF-1</strain>
    </source>
</reference>
<evidence type="ECO:0000313" key="2">
    <source>
        <dbReference type="EMBL" id="MBW0537026.1"/>
    </source>
</evidence>
<keyword evidence="3" id="KW-1185">Reference proteome</keyword>
<accession>A0A9Q3IBF6</accession>
<dbReference type="OrthoDB" id="3059824at2759"/>
<evidence type="ECO:0000259" key="1">
    <source>
        <dbReference type="Pfam" id="PF07727"/>
    </source>
</evidence>
<dbReference type="SUPFAM" id="SSF56672">
    <property type="entry name" value="DNA/RNA polymerases"/>
    <property type="match status" value="1"/>
</dbReference>
<dbReference type="EMBL" id="AVOT02041655">
    <property type="protein sequence ID" value="MBW0537026.1"/>
    <property type="molecule type" value="Genomic_DNA"/>
</dbReference>
<protein>
    <recommendedName>
        <fullName evidence="1">Reverse transcriptase Ty1/copia-type domain-containing protein</fullName>
    </recommendedName>
</protein>
<organism evidence="2 3">
    <name type="scientific">Austropuccinia psidii MF-1</name>
    <dbReference type="NCBI Taxonomy" id="1389203"/>
    <lineage>
        <taxon>Eukaryota</taxon>
        <taxon>Fungi</taxon>
        <taxon>Dikarya</taxon>
        <taxon>Basidiomycota</taxon>
        <taxon>Pucciniomycotina</taxon>
        <taxon>Pucciniomycetes</taxon>
        <taxon>Pucciniales</taxon>
        <taxon>Sphaerophragmiaceae</taxon>
        <taxon>Austropuccinia</taxon>
    </lineage>
</organism>
<evidence type="ECO:0000313" key="3">
    <source>
        <dbReference type="Proteomes" id="UP000765509"/>
    </source>
</evidence>
<feature type="domain" description="Reverse transcriptase Ty1/copia-type" evidence="1">
    <location>
        <begin position="24"/>
        <end position="135"/>
    </location>
</feature>
<dbReference type="Pfam" id="PF07727">
    <property type="entry name" value="RVT_2"/>
    <property type="match status" value="1"/>
</dbReference>
<comment type="caution">
    <text evidence="2">The sequence shown here is derived from an EMBL/GenBank/DDBJ whole genome shotgun (WGS) entry which is preliminary data.</text>
</comment>
<dbReference type="Proteomes" id="UP000765509">
    <property type="component" value="Unassembled WGS sequence"/>
</dbReference>
<proteinExistence type="predicted"/>
<sequence>MQGKDAVKCQASIIMELDEINRLKVWKILDRKPSDHPITTTWVFKVKCNHKHSITEHKARMCAQGFHKKEGLDHLNMFSPTGKISSLQLLISHSAIKNYMFHQMDMKSAFLNAPLEEDLTLAIPAVINKEKEKKVV</sequence>
<dbReference type="InterPro" id="IPR013103">
    <property type="entry name" value="RVT_2"/>
</dbReference>
<dbReference type="InterPro" id="IPR043502">
    <property type="entry name" value="DNA/RNA_pol_sf"/>
</dbReference>
<name>A0A9Q3IBF6_9BASI</name>
<dbReference type="AlphaFoldDB" id="A0A9Q3IBF6"/>
<gene>
    <name evidence="2" type="ORF">O181_076741</name>
</gene>